<accession>A0A067S3Z5</accession>
<organism evidence="2 3">
    <name type="scientific">Galerina marginata (strain CBS 339.88)</name>
    <dbReference type="NCBI Taxonomy" id="685588"/>
    <lineage>
        <taxon>Eukaryota</taxon>
        <taxon>Fungi</taxon>
        <taxon>Dikarya</taxon>
        <taxon>Basidiomycota</taxon>
        <taxon>Agaricomycotina</taxon>
        <taxon>Agaricomycetes</taxon>
        <taxon>Agaricomycetidae</taxon>
        <taxon>Agaricales</taxon>
        <taxon>Agaricineae</taxon>
        <taxon>Strophariaceae</taxon>
        <taxon>Galerina</taxon>
    </lineage>
</organism>
<dbReference type="EMBL" id="KL142444">
    <property type="protein sequence ID" value="KDR65501.1"/>
    <property type="molecule type" value="Genomic_DNA"/>
</dbReference>
<protein>
    <submittedName>
        <fullName evidence="2">Uncharacterized protein</fullName>
    </submittedName>
</protein>
<gene>
    <name evidence="2" type="ORF">GALMADRAFT_148646</name>
</gene>
<evidence type="ECO:0000256" key="1">
    <source>
        <dbReference type="SAM" id="MobiDB-lite"/>
    </source>
</evidence>
<proteinExistence type="predicted"/>
<dbReference type="HOGENOM" id="CLU_1586607_0_0_1"/>
<feature type="region of interest" description="Disordered" evidence="1">
    <location>
        <begin position="133"/>
        <end position="168"/>
    </location>
</feature>
<name>A0A067S3Z5_GALM3</name>
<dbReference type="AlphaFoldDB" id="A0A067S3Z5"/>
<keyword evidence="3" id="KW-1185">Reference proteome</keyword>
<evidence type="ECO:0000313" key="3">
    <source>
        <dbReference type="Proteomes" id="UP000027222"/>
    </source>
</evidence>
<feature type="compositionally biased region" description="Low complexity" evidence="1">
    <location>
        <begin position="1"/>
        <end position="29"/>
    </location>
</feature>
<reference evidence="3" key="1">
    <citation type="journal article" date="2014" name="Proc. Natl. Acad. Sci. U.S.A.">
        <title>Extensive sampling of basidiomycete genomes demonstrates inadequacy of the white-rot/brown-rot paradigm for wood decay fungi.</title>
        <authorList>
            <person name="Riley R."/>
            <person name="Salamov A.A."/>
            <person name="Brown D.W."/>
            <person name="Nagy L.G."/>
            <person name="Floudas D."/>
            <person name="Held B.W."/>
            <person name="Levasseur A."/>
            <person name="Lombard V."/>
            <person name="Morin E."/>
            <person name="Otillar R."/>
            <person name="Lindquist E.A."/>
            <person name="Sun H."/>
            <person name="LaButti K.M."/>
            <person name="Schmutz J."/>
            <person name="Jabbour D."/>
            <person name="Luo H."/>
            <person name="Baker S.E."/>
            <person name="Pisabarro A.G."/>
            <person name="Walton J.D."/>
            <person name="Blanchette R.A."/>
            <person name="Henrissat B."/>
            <person name="Martin F."/>
            <person name="Cullen D."/>
            <person name="Hibbett D.S."/>
            <person name="Grigoriev I.V."/>
        </authorList>
    </citation>
    <scope>NUCLEOTIDE SEQUENCE [LARGE SCALE GENOMIC DNA]</scope>
    <source>
        <strain evidence="3">CBS 339.88</strain>
    </source>
</reference>
<dbReference type="Proteomes" id="UP000027222">
    <property type="component" value="Unassembled WGS sequence"/>
</dbReference>
<sequence length="168" mass="18101">MPLPSARGPRASAAARRTPASSSSSPLRNAADDVSGCSARLTNDSDFGNLDGYHSPGDCARAFIKRMRVCWIGGTGSRSRLGLMGRCRRRAACGVRKEEALWTRRGPLHKQTFLKPGAHPRFFVVRILSTGSHQPSCSPHHAPPRPAQAPISATPAQQAVDDDNHVTR</sequence>
<evidence type="ECO:0000313" key="2">
    <source>
        <dbReference type="EMBL" id="KDR65501.1"/>
    </source>
</evidence>
<feature type="region of interest" description="Disordered" evidence="1">
    <location>
        <begin position="1"/>
        <end position="33"/>
    </location>
</feature>